<gene>
    <name evidence="1" type="ORF">JI435_119980</name>
</gene>
<keyword evidence="2" id="KW-1185">Reference proteome</keyword>
<protein>
    <submittedName>
        <fullName evidence="1">Uncharacterized protein</fullName>
    </submittedName>
</protein>
<dbReference type="OrthoDB" id="3801367at2759"/>
<dbReference type="AlphaFoldDB" id="A0A7U2I4B3"/>
<reference evidence="2" key="1">
    <citation type="journal article" date="2021" name="BMC Genomics">
        <title>Chromosome-level genome assembly and manually-curated proteome of model necrotroph Parastagonospora nodorum Sn15 reveals a genome-wide trove of candidate effector homologs, and redundancy of virulence-related functions within an accessory chromosome.</title>
        <authorList>
            <person name="Bertazzoni S."/>
            <person name="Jones D.A.B."/>
            <person name="Phan H.T."/>
            <person name="Tan K.-C."/>
            <person name="Hane J.K."/>
        </authorList>
    </citation>
    <scope>NUCLEOTIDE SEQUENCE [LARGE SCALE GENOMIC DNA]</scope>
    <source>
        <strain evidence="2">SN15 / ATCC MYA-4574 / FGSC 10173)</strain>
    </source>
</reference>
<evidence type="ECO:0000313" key="2">
    <source>
        <dbReference type="Proteomes" id="UP000663193"/>
    </source>
</evidence>
<name>A0A7U2I4B3_PHANO</name>
<dbReference type="KEGG" id="pno:SNOG_11998"/>
<dbReference type="VEuPathDB" id="FungiDB:JI435_119980"/>
<organism evidence="1 2">
    <name type="scientific">Phaeosphaeria nodorum (strain SN15 / ATCC MYA-4574 / FGSC 10173)</name>
    <name type="common">Glume blotch fungus</name>
    <name type="synonym">Parastagonospora nodorum</name>
    <dbReference type="NCBI Taxonomy" id="321614"/>
    <lineage>
        <taxon>Eukaryota</taxon>
        <taxon>Fungi</taxon>
        <taxon>Dikarya</taxon>
        <taxon>Ascomycota</taxon>
        <taxon>Pezizomycotina</taxon>
        <taxon>Dothideomycetes</taxon>
        <taxon>Pleosporomycetidae</taxon>
        <taxon>Pleosporales</taxon>
        <taxon>Pleosporineae</taxon>
        <taxon>Phaeosphaeriaceae</taxon>
        <taxon>Parastagonospora</taxon>
    </lineage>
</organism>
<evidence type="ECO:0000313" key="1">
    <source>
        <dbReference type="EMBL" id="QRD01310.1"/>
    </source>
</evidence>
<accession>A0A7U2I4B3</accession>
<dbReference type="Proteomes" id="UP000663193">
    <property type="component" value="Chromosome 12"/>
</dbReference>
<sequence>MADAHTVEPEIPFRFLDLSAELRNHVYAFCRPSRIHCNAPKSNTDCVASSLESNGLTVNFDALSLGNDNEPRWCTKSHQIGWSSTGSNDAGLDCKTAALSFFHFAHVCRRIRAEFRPIYLADTAVPMNSGRLTSYLDTFYQGWHDSNIDKSDWAGNINIASLTPWIDNGEDFLPYIRLLSEAPGMHISIPRTNNEIGEQIRRLFKFRSSWSGWTDGKIEEVSLVVKDGHVYHPDIPEFQVLFGRKCVPPWAYDQQIGPGTIEVNKEAATAFLESLGFHVEEEGIYWIWAGFQKETDPVETIWWAMMGS</sequence>
<dbReference type="RefSeq" id="XP_001802229.1">
    <property type="nucleotide sequence ID" value="XM_001802177.1"/>
</dbReference>
<dbReference type="EMBL" id="CP069034">
    <property type="protein sequence ID" value="QRD01310.1"/>
    <property type="molecule type" value="Genomic_DNA"/>
</dbReference>
<proteinExistence type="predicted"/>